<evidence type="ECO:0000256" key="13">
    <source>
        <dbReference type="SAM" id="MobiDB-lite"/>
    </source>
</evidence>
<dbReference type="GO" id="GO:0046872">
    <property type="term" value="F:metal ion binding"/>
    <property type="evidence" value="ECO:0007669"/>
    <property type="project" value="UniProtKB-UniRule"/>
</dbReference>
<evidence type="ECO:0000256" key="14">
    <source>
        <dbReference type="SAM" id="Phobius"/>
    </source>
</evidence>
<keyword evidence="3" id="KW-0813">Transport</keyword>
<comment type="subcellular location">
    <subcellularLocation>
        <location evidence="1">Membrane</location>
    </subcellularLocation>
</comment>
<sequence>MLGARRRSNIIGRKTVSAAVRTTLLQVKAPKVALFFSNRCCSVKPAVPMTGESEAAEVTAKTKTRPALPNDHHDPSHGSSLYMPFMGSSSRFTFASPITTISDINALEGERLTHSPPQRFTDHCCIYLVKLLRWCADKLFRERYLHRATMLKVIAPAPPLAGAMISHLRTILKKENPAYIPGKGDFATETRGLLAQAESHASHIRILMLMTEITYVERVAALFLQAIHFAIFALLFLLSPRVAFRLMGYLGEESVVIWTHMINDIDLGKVTERALPQDAIEYWGLHKLKYTRTSATDVKRFDLHEHGDEEATTGKHQQTSDAPEEEEEEEITLRDLILLMRSDEMVWREACHRMADEMNLIRKSSFMSSFLS</sequence>
<comment type="caution">
    <text evidence="15">The sequence shown here is derived from an EMBL/GenBank/DDBJ whole genome shotgun (WGS) entry which is preliminary data.</text>
</comment>
<dbReference type="PANTHER" id="PTHR31803">
    <property type="entry name" value="ALTERNATIVE OXIDASE"/>
    <property type="match status" value="1"/>
</dbReference>
<dbReference type="GO" id="GO:0005739">
    <property type="term" value="C:mitochondrion"/>
    <property type="evidence" value="ECO:0007669"/>
    <property type="project" value="TreeGrafter"/>
</dbReference>
<dbReference type="InterPro" id="IPR038659">
    <property type="entry name" value="AOX_sf"/>
</dbReference>
<evidence type="ECO:0000256" key="2">
    <source>
        <dbReference type="ARBA" id="ARBA00008388"/>
    </source>
</evidence>
<gene>
    <name evidence="15" type="ORF">MOQ_002264</name>
</gene>
<keyword evidence="16" id="KW-1185">Reference proteome</keyword>
<evidence type="ECO:0000256" key="10">
    <source>
        <dbReference type="ARBA" id="ARBA00023004"/>
    </source>
</evidence>
<evidence type="ECO:0000256" key="4">
    <source>
        <dbReference type="ARBA" id="ARBA00022660"/>
    </source>
</evidence>
<keyword evidence="6 12" id="KW-0479">Metal-binding</keyword>
<dbReference type="Gene3D" id="1.20.1260.140">
    <property type="entry name" value="Alternative oxidase"/>
    <property type="match status" value="1"/>
</dbReference>
<feature type="region of interest" description="Disordered" evidence="13">
    <location>
        <begin position="305"/>
        <end position="328"/>
    </location>
</feature>
<evidence type="ECO:0000256" key="7">
    <source>
        <dbReference type="ARBA" id="ARBA00022982"/>
    </source>
</evidence>
<dbReference type="GO" id="GO:0009916">
    <property type="term" value="F:alternative oxidase activity"/>
    <property type="evidence" value="ECO:0007669"/>
    <property type="project" value="UniProtKB-UniRule"/>
</dbReference>
<dbReference type="AlphaFoldDB" id="K2NBQ1"/>
<evidence type="ECO:0000256" key="1">
    <source>
        <dbReference type="ARBA" id="ARBA00004370"/>
    </source>
</evidence>
<organism evidence="15 16">
    <name type="scientific">Trypanosoma cruzi marinkellei</name>
    <dbReference type="NCBI Taxonomy" id="85056"/>
    <lineage>
        <taxon>Eukaryota</taxon>
        <taxon>Discoba</taxon>
        <taxon>Euglenozoa</taxon>
        <taxon>Kinetoplastea</taxon>
        <taxon>Metakinetoplastina</taxon>
        <taxon>Trypanosomatida</taxon>
        <taxon>Trypanosomatidae</taxon>
        <taxon>Trypanosoma</taxon>
        <taxon>Schizotrypanum</taxon>
    </lineage>
</organism>
<feature type="transmembrane region" description="Helical" evidence="14">
    <location>
        <begin position="219"/>
        <end position="238"/>
    </location>
</feature>
<dbReference type="Pfam" id="PF01786">
    <property type="entry name" value="AOX"/>
    <property type="match status" value="1"/>
</dbReference>
<dbReference type="EC" id="1.-.-.-" evidence="12"/>
<dbReference type="EMBL" id="AHKC01008856">
    <property type="protein sequence ID" value="EKF36790.1"/>
    <property type="molecule type" value="Genomic_DNA"/>
</dbReference>
<keyword evidence="10 12" id="KW-0408">Iron</keyword>
<keyword evidence="8 14" id="KW-1133">Transmembrane helix</keyword>
<keyword evidence="9 12" id="KW-0560">Oxidoreductase</keyword>
<keyword evidence="11 12" id="KW-0472">Membrane</keyword>
<evidence type="ECO:0000256" key="6">
    <source>
        <dbReference type="ARBA" id="ARBA00022723"/>
    </source>
</evidence>
<protein>
    <recommendedName>
        <fullName evidence="12">Alternative oxidase</fullName>
        <ecNumber evidence="12">1.-.-.-</ecNumber>
    </recommendedName>
</protein>
<keyword evidence="5 12" id="KW-0812">Transmembrane</keyword>
<proteinExistence type="inferred from homology"/>
<evidence type="ECO:0000256" key="8">
    <source>
        <dbReference type="ARBA" id="ARBA00022989"/>
    </source>
</evidence>
<dbReference type="GO" id="GO:0098803">
    <property type="term" value="C:respiratory chain complex"/>
    <property type="evidence" value="ECO:0007669"/>
    <property type="project" value="UniProtKB-UniRule"/>
</dbReference>
<comment type="cofactor">
    <cofactor evidence="12">
        <name>Fe cation</name>
        <dbReference type="ChEBI" id="CHEBI:24875"/>
    </cofactor>
    <text evidence="12">Binds 2 iron ions per subunit.</text>
</comment>
<name>K2NBQ1_TRYCR</name>
<dbReference type="InterPro" id="IPR002680">
    <property type="entry name" value="AOX"/>
</dbReference>
<comment type="similarity">
    <text evidence="2 12">Belongs to the alternative oxidase family.</text>
</comment>
<evidence type="ECO:0000256" key="3">
    <source>
        <dbReference type="ARBA" id="ARBA00022448"/>
    </source>
</evidence>
<evidence type="ECO:0000313" key="16">
    <source>
        <dbReference type="Proteomes" id="UP000007350"/>
    </source>
</evidence>
<reference evidence="15 16" key="1">
    <citation type="journal article" date="2012" name="BMC Genomics">
        <title>Comparative genomic analysis of human infective Trypanosoma cruzi lineages with the bat-restricted subspecies T. cruzi marinkellei.</title>
        <authorList>
            <person name="Franzen O."/>
            <person name="Talavera-Lopez C."/>
            <person name="Ochaya S."/>
            <person name="Butler C.E."/>
            <person name="Messenger L.A."/>
            <person name="Lewis M.D."/>
            <person name="Llewellyn M.S."/>
            <person name="Marinkelle C.J."/>
            <person name="Tyler K.M."/>
            <person name="Miles M.A."/>
            <person name="Andersson B."/>
        </authorList>
    </citation>
    <scope>NUCLEOTIDE SEQUENCE [LARGE SCALE GENOMIC DNA]</scope>
    <source>
        <strain evidence="15 16">B7</strain>
    </source>
</reference>
<evidence type="ECO:0000256" key="5">
    <source>
        <dbReference type="ARBA" id="ARBA00022692"/>
    </source>
</evidence>
<dbReference type="Proteomes" id="UP000007350">
    <property type="component" value="Unassembled WGS sequence"/>
</dbReference>
<evidence type="ECO:0000256" key="11">
    <source>
        <dbReference type="ARBA" id="ARBA00023136"/>
    </source>
</evidence>
<dbReference type="GO" id="GO:0010230">
    <property type="term" value="P:alternative respiration"/>
    <property type="evidence" value="ECO:0007669"/>
    <property type="project" value="TreeGrafter"/>
</dbReference>
<keyword evidence="4 12" id="KW-0679">Respiratory chain</keyword>
<evidence type="ECO:0000313" key="15">
    <source>
        <dbReference type="EMBL" id="EKF36790.1"/>
    </source>
</evidence>
<feature type="region of interest" description="Disordered" evidence="13">
    <location>
        <begin position="52"/>
        <end position="73"/>
    </location>
</feature>
<dbReference type="PANTHER" id="PTHR31803:SF33">
    <property type="entry name" value="ALTERNATIVE OXIDASE"/>
    <property type="match status" value="1"/>
</dbReference>
<dbReference type="OrthoDB" id="16906at2759"/>
<dbReference type="GO" id="GO:0016020">
    <property type="term" value="C:membrane"/>
    <property type="evidence" value="ECO:0007669"/>
    <property type="project" value="UniProtKB-SubCell"/>
</dbReference>
<accession>K2NBQ1</accession>
<keyword evidence="7 12" id="KW-0249">Electron transport</keyword>
<evidence type="ECO:0000256" key="9">
    <source>
        <dbReference type="ARBA" id="ARBA00023002"/>
    </source>
</evidence>
<evidence type="ECO:0000256" key="12">
    <source>
        <dbReference type="RuleBase" id="RU003779"/>
    </source>
</evidence>